<dbReference type="Proteomes" id="UP001175271">
    <property type="component" value="Unassembled WGS sequence"/>
</dbReference>
<dbReference type="InterPro" id="IPR011009">
    <property type="entry name" value="Kinase-like_dom_sf"/>
</dbReference>
<feature type="region of interest" description="Disordered" evidence="2">
    <location>
        <begin position="455"/>
        <end position="480"/>
    </location>
</feature>
<dbReference type="InterPro" id="IPR050235">
    <property type="entry name" value="CK1_Ser-Thr_kinase"/>
</dbReference>
<dbReference type="Pfam" id="PF00069">
    <property type="entry name" value="Pkinase"/>
    <property type="match status" value="1"/>
</dbReference>
<feature type="compositionally biased region" description="Pro residues" evidence="2">
    <location>
        <begin position="115"/>
        <end position="136"/>
    </location>
</feature>
<evidence type="ECO:0000259" key="3">
    <source>
        <dbReference type="PROSITE" id="PS50011"/>
    </source>
</evidence>
<dbReference type="PROSITE" id="PS50011">
    <property type="entry name" value="PROTEIN_KINASE_DOM"/>
    <property type="match status" value="1"/>
</dbReference>
<feature type="compositionally biased region" description="Basic and acidic residues" evidence="2">
    <location>
        <begin position="461"/>
        <end position="480"/>
    </location>
</feature>
<sequence length="499" mass="56734">MPDSKRKRTRNAEPSKGETYKSGSVRKRTSGNQDAKKKEKRCTGKIEEKCCTGKIEEKCCSGKNEDKCCAAKCERYLKRKKQQRRKNKHSSRRHGNRDGKKKDKKKKQKIKRSPLPQPPSPSPSPLPPPPPPPSPNIPDTSKTSSTRKEAEKLRFDAEKKLLPGAKIAVPNIEVTVLKLLGEGGFGQVYLVRDSKENRYAMKTEYMREGISSRIKMEVKAYDKIAKYRKEHPKSGIRLLGFFGSGAIDNLKFFIMSLVGPSVDSLVTKYEISFGTALRLCIEMFNGIVDLHTCGFVHRDIKPENYAIGLNADRRRVYLVDLGMVVRIIEESDRMPTSSKYDFIGTQLYAPRTSHLGNVQTQRDDLESWIYSCVDLFAPNKLPWAYECDRQKAGDLKDEFFKNPPSDILSQIPAPFEEIMRKVNMVSMMQKPDYKAIRDLLDNAAKMDEIDFDEPFEWELGEQPKPKDDSAGKKKDISEKLDRTQLTIVENEVAGRVVAG</sequence>
<dbReference type="AlphaFoldDB" id="A0AA39HEC6"/>
<feature type="compositionally biased region" description="Basic and acidic residues" evidence="2">
    <location>
        <begin position="34"/>
        <end position="43"/>
    </location>
</feature>
<dbReference type="InterPro" id="IPR000719">
    <property type="entry name" value="Prot_kinase_dom"/>
</dbReference>
<name>A0AA39HEC6_9BILA</name>
<feature type="binding site" evidence="1">
    <location>
        <position position="202"/>
    </location>
    <ligand>
        <name>ATP</name>
        <dbReference type="ChEBI" id="CHEBI:30616"/>
    </ligand>
</feature>
<evidence type="ECO:0000256" key="2">
    <source>
        <dbReference type="SAM" id="MobiDB-lite"/>
    </source>
</evidence>
<feature type="compositionally biased region" description="Basic and acidic residues" evidence="2">
    <location>
        <begin position="10"/>
        <end position="19"/>
    </location>
</feature>
<proteinExistence type="predicted"/>
<keyword evidence="5" id="KW-1185">Reference proteome</keyword>
<keyword evidence="1" id="KW-0067">ATP-binding</keyword>
<feature type="compositionally biased region" description="Basic residues" evidence="2">
    <location>
        <begin position="79"/>
        <end position="95"/>
    </location>
</feature>
<evidence type="ECO:0000313" key="5">
    <source>
        <dbReference type="Proteomes" id="UP001175271"/>
    </source>
</evidence>
<dbReference type="InterPro" id="IPR017441">
    <property type="entry name" value="Protein_kinase_ATP_BS"/>
</dbReference>
<dbReference type="EMBL" id="JAUCMV010000004">
    <property type="protein sequence ID" value="KAK0403164.1"/>
    <property type="molecule type" value="Genomic_DNA"/>
</dbReference>
<feature type="compositionally biased region" description="Basic residues" evidence="2">
    <location>
        <begin position="102"/>
        <end position="112"/>
    </location>
</feature>
<feature type="region of interest" description="Disordered" evidence="2">
    <location>
        <begin position="1"/>
        <end position="43"/>
    </location>
</feature>
<keyword evidence="1" id="KW-0547">Nucleotide-binding</keyword>
<gene>
    <name evidence="4" type="ORF">QR680_016756</name>
</gene>
<evidence type="ECO:0000256" key="1">
    <source>
        <dbReference type="PROSITE-ProRule" id="PRU10141"/>
    </source>
</evidence>
<dbReference type="Gene3D" id="1.10.510.10">
    <property type="entry name" value="Transferase(Phosphotransferase) domain 1"/>
    <property type="match status" value="1"/>
</dbReference>
<organism evidence="4 5">
    <name type="scientific">Steinernema hermaphroditum</name>
    <dbReference type="NCBI Taxonomy" id="289476"/>
    <lineage>
        <taxon>Eukaryota</taxon>
        <taxon>Metazoa</taxon>
        <taxon>Ecdysozoa</taxon>
        <taxon>Nematoda</taxon>
        <taxon>Chromadorea</taxon>
        <taxon>Rhabditida</taxon>
        <taxon>Tylenchina</taxon>
        <taxon>Panagrolaimomorpha</taxon>
        <taxon>Strongyloidoidea</taxon>
        <taxon>Steinernematidae</taxon>
        <taxon>Steinernema</taxon>
    </lineage>
</organism>
<dbReference type="PANTHER" id="PTHR11909">
    <property type="entry name" value="CASEIN KINASE-RELATED"/>
    <property type="match status" value="1"/>
</dbReference>
<feature type="domain" description="Protein kinase" evidence="3">
    <location>
        <begin position="174"/>
        <end position="440"/>
    </location>
</feature>
<feature type="region of interest" description="Disordered" evidence="2">
    <location>
        <begin position="79"/>
        <end position="151"/>
    </location>
</feature>
<evidence type="ECO:0000313" key="4">
    <source>
        <dbReference type="EMBL" id="KAK0403164.1"/>
    </source>
</evidence>
<protein>
    <recommendedName>
        <fullName evidence="3">Protein kinase domain-containing protein</fullName>
    </recommendedName>
</protein>
<dbReference type="GO" id="GO:0004672">
    <property type="term" value="F:protein kinase activity"/>
    <property type="evidence" value="ECO:0007669"/>
    <property type="project" value="InterPro"/>
</dbReference>
<reference evidence="4" key="1">
    <citation type="submission" date="2023-06" db="EMBL/GenBank/DDBJ databases">
        <title>Genomic analysis of the entomopathogenic nematode Steinernema hermaphroditum.</title>
        <authorList>
            <person name="Schwarz E.M."/>
            <person name="Heppert J.K."/>
            <person name="Baniya A."/>
            <person name="Schwartz H.T."/>
            <person name="Tan C.-H."/>
            <person name="Antoshechkin I."/>
            <person name="Sternberg P.W."/>
            <person name="Goodrich-Blair H."/>
            <person name="Dillman A.R."/>
        </authorList>
    </citation>
    <scope>NUCLEOTIDE SEQUENCE</scope>
    <source>
        <strain evidence="4">PS9179</strain>
        <tissue evidence="4">Whole animal</tissue>
    </source>
</reference>
<comment type="caution">
    <text evidence="4">The sequence shown here is derived from an EMBL/GenBank/DDBJ whole genome shotgun (WGS) entry which is preliminary data.</text>
</comment>
<accession>A0AA39HEC6</accession>
<dbReference type="SUPFAM" id="SSF56112">
    <property type="entry name" value="Protein kinase-like (PK-like)"/>
    <property type="match status" value="1"/>
</dbReference>
<dbReference type="SMART" id="SM00220">
    <property type="entry name" value="S_TKc"/>
    <property type="match status" value="1"/>
</dbReference>
<dbReference type="PROSITE" id="PS00107">
    <property type="entry name" value="PROTEIN_KINASE_ATP"/>
    <property type="match status" value="1"/>
</dbReference>
<dbReference type="GO" id="GO:0005524">
    <property type="term" value="F:ATP binding"/>
    <property type="evidence" value="ECO:0007669"/>
    <property type="project" value="UniProtKB-UniRule"/>
</dbReference>